<evidence type="ECO:0000256" key="1">
    <source>
        <dbReference type="SAM" id="MobiDB-lite"/>
    </source>
</evidence>
<dbReference type="Proteomes" id="UP000800097">
    <property type="component" value="Unassembled WGS sequence"/>
</dbReference>
<dbReference type="GeneID" id="54547489"/>
<evidence type="ECO:0000313" key="2">
    <source>
        <dbReference type="EMBL" id="KAF2277836.1"/>
    </source>
</evidence>
<dbReference type="AlphaFoldDB" id="A0A6A6JQ75"/>
<protein>
    <submittedName>
        <fullName evidence="2">Uncharacterized protein</fullName>
    </submittedName>
</protein>
<dbReference type="EMBL" id="ML986489">
    <property type="protein sequence ID" value="KAF2277836.1"/>
    <property type="molecule type" value="Genomic_DNA"/>
</dbReference>
<sequence>MFMTHIWEGPTMVTPQNLQTQILDSLRYGDAGVPQGLTAFTGAGGDFENIPENKVRAFIITPYRRQAPANPSHNDLEYPYEVGKIQDLLKDVLGRTDTLIIPYVAMFPDPDLDYPFGKVLIQYDPVAAWLGRADGSCDTQVAGIELWFEANPMHRYRDRWFPFPNQILPMRTLPRRSNSGDGNEIRLLRGRKVTDADEEEWKEYESIMKRQGGGSCSLPSAPGESAPASSTSPPSSTGQTPTTLQTSFVSSSSEGGTTSPEELPPSTQEPPSSTKEQPSETSTPASDPTPTPTPSKAVSIIIRHVNDDDDYYNSWTFFETSVGSQADGCENPVLDDKATRWSDRDAINNPPWPHGTFTMTLFAEENCQYLNDGKGAGILHCPSMGEGNNVGCKEDAEKSQVSAITQCLYSLALSISYHRAVSCEY</sequence>
<proteinExistence type="predicted"/>
<feature type="region of interest" description="Disordered" evidence="1">
    <location>
        <begin position="172"/>
        <end position="191"/>
    </location>
</feature>
<accession>A0A6A6JQ75</accession>
<dbReference type="OrthoDB" id="3886018at2759"/>
<feature type="region of interest" description="Disordered" evidence="1">
    <location>
        <begin position="197"/>
        <end position="295"/>
    </location>
</feature>
<feature type="compositionally biased region" description="Low complexity" evidence="1">
    <location>
        <begin position="217"/>
        <end position="261"/>
    </location>
</feature>
<gene>
    <name evidence="2" type="ORF">EI97DRAFT_274521</name>
</gene>
<dbReference type="RefSeq" id="XP_033655375.1">
    <property type="nucleotide sequence ID" value="XM_033794314.1"/>
</dbReference>
<name>A0A6A6JQ75_WESOR</name>
<reference evidence="2" key="1">
    <citation type="journal article" date="2020" name="Stud. Mycol.">
        <title>101 Dothideomycetes genomes: a test case for predicting lifestyles and emergence of pathogens.</title>
        <authorList>
            <person name="Haridas S."/>
            <person name="Albert R."/>
            <person name="Binder M."/>
            <person name="Bloem J."/>
            <person name="Labutti K."/>
            <person name="Salamov A."/>
            <person name="Andreopoulos B."/>
            <person name="Baker S."/>
            <person name="Barry K."/>
            <person name="Bills G."/>
            <person name="Bluhm B."/>
            <person name="Cannon C."/>
            <person name="Castanera R."/>
            <person name="Culley D."/>
            <person name="Daum C."/>
            <person name="Ezra D."/>
            <person name="Gonzalez J."/>
            <person name="Henrissat B."/>
            <person name="Kuo A."/>
            <person name="Liang C."/>
            <person name="Lipzen A."/>
            <person name="Lutzoni F."/>
            <person name="Magnuson J."/>
            <person name="Mondo S."/>
            <person name="Nolan M."/>
            <person name="Ohm R."/>
            <person name="Pangilinan J."/>
            <person name="Park H.-J."/>
            <person name="Ramirez L."/>
            <person name="Alfaro M."/>
            <person name="Sun H."/>
            <person name="Tritt A."/>
            <person name="Yoshinaga Y."/>
            <person name="Zwiers L.-H."/>
            <person name="Turgeon B."/>
            <person name="Goodwin S."/>
            <person name="Spatafora J."/>
            <person name="Crous P."/>
            <person name="Grigoriev I."/>
        </authorList>
    </citation>
    <scope>NUCLEOTIDE SEQUENCE</scope>
    <source>
        <strain evidence="2">CBS 379.55</strain>
    </source>
</reference>
<feature type="compositionally biased region" description="Polar residues" evidence="1">
    <location>
        <begin position="265"/>
        <end position="276"/>
    </location>
</feature>
<keyword evidence="3" id="KW-1185">Reference proteome</keyword>
<evidence type="ECO:0000313" key="3">
    <source>
        <dbReference type="Proteomes" id="UP000800097"/>
    </source>
</evidence>
<organism evidence="2 3">
    <name type="scientific">Westerdykella ornata</name>
    <dbReference type="NCBI Taxonomy" id="318751"/>
    <lineage>
        <taxon>Eukaryota</taxon>
        <taxon>Fungi</taxon>
        <taxon>Dikarya</taxon>
        <taxon>Ascomycota</taxon>
        <taxon>Pezizomycotina</taxon>
        <taxon>Dothideomycetes</taxon>
        <taxon>Pleosporomycetidae</taxon>
        <taxon>Pleosporales</taxon>
        <taxon>Sporormiaceae</taxon>
        <taxon>Westerdykella</taxon>
    </lineage>
</organism>